<gene>
    <name evidence="2" type="ORF">GMARGA_LOCUS296</name>
</gene>
<feature type="region of interest" description="Disordered" evidence="1">
    <location>
        <begin position="25"/>
        <end position="49"/>
    </location>
</feature>
<evidence type="ECO:0000256" key="1">
    <source>
        <dbReference type="SAM" id="MobiDB-lite"/>
    </source>
</evidence>
<dbReference type="Proteomes" id="UP000789901">
    <property type="component" value="Unassembled WGS sequence"/>
</dbReference>
<comment type="caution">
    <text evidence="2">The sequence shown here is derived from an EMBL/GenBank/DDBJ whole genome shotgun (WGS) entry which is preliminary data.</text>
</comment>
<evidence type="ECO:0000313" key="2">
    <source>
        <dbReference type="EMBL" id="CAG8460839.1"/>
    </source>
</evidence>
<protein>
    <submittedName>
        <fullName evidence="2">37098_t:CDS:1</fullName>
    </submittedName>
</protein>
<reference evidence="2 3" key="1">
    <citation type="submission" date="2021-06" db="EMBL/GenBank/DDBJ databases">
        <authorList>
            <person name="Kallberg Y."/>
            <person name="Tangrot J."/>
            <person name="Rosling A."/>
        </authorList>
    </citation>
    <scope>NUCLEOTIDE SEQUENCE [LARGE SCALE GENOMIC DNA]</scope>
    <source>
        <strain evidence="2 3">120-4 pot B 10/14</strain>
    </source>
</reference>
<accession>A0ABM8VW32</accession>
<sequence>MNDLSESMSMIREQVITLKIGIKDKKDKKAKGKEVPDKVKTEESSIKTT</sequence>
<name>A0ABM8VW32_GIGMA</name>
<proteinExistence type="predicted"/>
<evidence type="ECO:0000313" key="3">
    <source>
        <dbReference type="Proteomes" id="UP000789901"/>
    </source>
</evidence>
<keyword evidence="3" id="KW-1185">Reference proteome</keyword>
<organism evidence="2 3">
    <name type="scientific">Gigaspora margarita</name>
    <dbReference type="NCBI Taxonomy" id="4874"/>
    <lineage>
        <taxon>Eukaryota</taxon>
        <taxon>Fungi</taxon>
        <taxon>Fungi incertae sedis</taxon>
        <taxon>Mucoromycota</taxon>
        <taxon>Glomeromycotina</taxon>
        <taxon>Glomeromycetes</taxon>
        <taxon>Diversisporales</taxon>
        <taxon>Gigasporaceae</taxon>
        <taxon>Gigaspora</taxon>
    </lineage>
</organism>
<dbReference type="EMBL" id="CAJVQB010000045">
    <property type="protein sequence ID" value="CAG8460839.1"/>
    <property type="molecule type" value="Genomic_DNA"/>
</dbReference>